<dbReference type="Pfam" id="PF00881">
    <property type="entry name" value="Nitroreductase"/>
    <property type="match status" value="1"/>
</dbReference>
<reference evidence="4 5" key="1">
    <citation type="submission" date="2006-10" db="EMBL/GenBank/DDBJ databases">
        <title>Complete sequence of Methanosaeta thermophila PT.</title>
        <authorList>
            <consortium name="US DOE Joint Genome Institute"/>
            <person name="Copeland A."/>
            <person name="Lucas S."/>
            <person name="Lapidus A."/>
            <person name="Barry K."/>
            <person name="Detter J.C."/>
            <person name="Glavina del Rio T."/>
            <person name="Hammon N."/>
            <person name="Israni S."/>
            <person name="Pitluck S."/>
            <person name="Chain P."/>
            <person name="Malfatti S."/>
            <person name="Shin M."/>
            <person name="Vergez L."/>
            <person name="Schmutz J."/>
            <person name="Larimer F."/>
            <person name="Land M."/>
            <person name="Hauser L."/>
            <person name="Kyrpides N."/>
            <person name="Kim E."/>
            <person name="Smith K.S."/>
            <person name="Ingram-Smith C."/>
            <person name="Richardson P."/>
        </authorList>
    </citation>
    <scope>NUCLEOTIDE SEQUENCE [LARGE SCALE GENOMIC DNA]</scope>
    <source>
        <strain evidence="5">DSM 6194 / JCM 14653 / NBRC 101360 / PT</strain>
    </source>
</reference>
<dbReference type="InterPro" id="IPR000415">
    <property type="entry name" value="Nitroreductase-like"/>
</dbReference>
<keyword evidence="5" id="KW-1185">Reference proteome</keyword>
<comment type="similarity">
    <text evidence="1">Belongs to the nitroreductase family.</text>
</comment>
<evidence type="ECO:0000259" key="3">
    <source>
        <dbReference type="Pfam" id="PF00881"/>
    </source>
</evidence>
<evidence type="ECO:0000313" key="4">
    <source>
        <dbReference type="EMBL" id="ABK14685.1"/>
    </source>
</evidence>
<dbReference type="Proteomes" id="UP000000674">
    <property type="component" value="Chromosome"/>
</dbReference>
<sequence length="192" mass="21123">MLCVCDVMGEWHKSKFTDLQHGFMDVFDALEGRRSIRAYQDRPVSRETVEKLLQAAELAPSAGNLQSRRYVVVMCQDLRKALALAAYGQSHISSAPVDIVVCADVRRSSRRYGDRGSLYAIQDADAAVMCMLLAAHAMGLGACWNGAFDEEMVRDILSIEEGVAPVAIISLGWPAESPRSPGRLPPNARWEV</sequence>
<dbReference type="InterPro" id="IPR029479">
    <property type="entry name" value="Nitroreductase"/>
</dbReference>
<dbReference type="SUPFAM" id="SSF55469">
    <property type="entry name" value="FMN-dependent nitroreductase-like"/>
    <property type="match status" value="1"/>
</dbReference>
<dbReference type="EMBL" id="CP000477">
    <property type="protein sequence ID" value="ABK14685.1"/>
    <property type="molecule type" value="Genomic_DNA"/>
</dbReference>
<keyword evidence="2" id="KW-0560">Oxidoreductase</keyword>
<dbReference type="AlphaFoldDB" id="A0B7L1"/>
<dbReference type="STRING" id="349307.Mthe_0897"/>
<gene>
    <name evidence="4" type="ordered locus">Mthe_0897</name>
</gene>
<organism evidence="4 5">
    <name type="scientific">Methanothrix thermoacetophila (strain DSM 6194 / JCM 14653 / NBRC 101360 / PT)</name>
    <name type="common">Methanosaeta thermophila</name>
    <dbReference type="NCBI Taxonomy" id="349307"/>
    <lineage>
        <taxon>Archaea</taxon>
        <taxon>Methanobacteriati</taxon>
        <taxon>Methanobacteriota</taxon>
        <taxon>Stenosarchaea group</taxon>
        <taxon>Methanomicrobia</taxon>
        <taxon>Methanotrichales</taxon>
        <taxon>Methanotrichaceae</taxon>
        <taxon>Methanothrix</taxon>
    </lineage>
</organism>
<dbReference type="PANTHER" id="PTHR43673:SF10">
    <property type="entry name" value="NADH DEHYDROGENASE_NAD(P)H NITROREDUCTASE XCC3605-RELATED"/>
    <property type="match status" value="1"/>
</dbReference>
<dbReference type="KEGG" id="mtp:Mthe_0897"/>
<name>A0B7L1_METTP</name>
<dbReference type="HOGENOM" id="CLU_070764_7_1_2"/>
<accession>A0B7L1</accession>
<evidence type="ECO:0000256" key="1">
    <source>
        <dbReference type="ARBA" id="ARBA00007118"/>
    </source>
</evidence>
<protein>
    <submittedName>
        <fullName evidence="4">Nitroreductase</fullName>
    </submittedName>
</protein>
<evidence type="ECO:0000256" key="2">
    <source>
        <dbReference type="ARBA" id="ARBA00023002"/>
    </source>
</evidence>
<dbReference type="Gene3D" id="3.40.109.10">
    <property type="entry name" value="NADH Oxidase"/>
    <property type="match status" value="1"/>
</dbReference>
<proteinExistence type="inferred from homology"/>
<dbReference type="GO" id="GO:0016491">
    <property type="term" value="F:oxidoreductase activity"/>
    <property type="evidence" value="ECO:0007669"/>
    <property type="project" value="UniProtKB-KW"/>
</dbReference>
<dbReference type="PANTHER" id="PTHR43673">
    <property type="entry name" value="NAD(P)H NITROREDUCTASE YDGI-RELATED"/>
    <property type="match status" value="1"/>
</dbReference>
<evidence type="ECO:0000313" key="5">
    <source>
        <dbReference type="Proteomes" id="UP000000674"/>
    </source>
</evidence>
<feature type="domain" description="Nitroreductase" evidence="3">
    <location>
        <begin position="86"/>
        <end position="173"/>
    </location>
</feature>